<evidence type="ECO:0000313" key="4">
    <source>
        <dbReference type="Proteomes" id="UP001611162"/>
    </source>
</evidence>
<dbReference type="RefSeq" id="WP_240667727.1">
    <property type="nucleotide sequence ID" value="NZ_JBIRRB010000004.1"/>
</dbReference>
<organism evidence="3 4">
    <name type="scientific">Streptomyces abikoensis</name>
    <dbReference type="NCBI Taxonomy" id="97398"/>
    <lineage>
        <taxon>Bacteria</taxon>
        <taxon>Bacillati</taxon>
        <taxon>Actinomycetota</taxon>
        <taxon>Actinomycetes</taxon>
        <taxon>Kitasatosporales</taxon>
        <taxon>Streptomycetaceae</taxon>
        <taxon>Streptomyces</taxon>
    </lineage>
</organism>
<dbReference type="InterPro" id="IPR003615">
    <property type="entry name" value="HNH_nuc"/>
</dbReference>
<proteinExistence type="predicted"/>
<dbReference type="CDD" id="cd00085">
    <property type="entry name" value="HNHc"/>
    <property type="match status" value="1"/>
</dbReference>
<feature type="region of interest" description="Disordered" evidence="1">
    <location>
        <begin position="192"/>
        <end position="218"/>
    </location>
</feature>
<dbReference type="SMART" id="SM00507">
    <property type="entry name" value="HNHc"/>
    <property type="match status" value="1"/>
</dbReference>
<evidence type="ECO:0000256" key="1">
    <source>
        <dbReference type="SAM" id="MobiDB-lite"/>
    </source>
</evidence>
<keyword evidence="3" id="KW-0255">Endonuclease</keyword>
<dbReference type="Pfam" id="PF13392">
    <property type="entry name" value="HNH_3"/>
    <property type="match status" value="1"/>
</dbReference>
<comment type="caution">
    <text evidence="3">The sequence shown here is derived from an EMBL/GenBank/DDBJ whole genome shotgun (WGS) entry which is preliminary data.</text>
</comment>
<evidence type="ECO:0000313" key="3">
    <source>
        <dbReference type="EMBL" id="MFI0911885.1"/>
    </source>
</evidence>
<dbReference type="EMBL" id="JBIRRB010000004">
    <property type="protein sequence ID" value="MFI0911885.1"/>
    <property type="molecule type" value="Genomic_DNA"/>
</dbReference>
<feature type="domain" description="HNH nuclease" evidence="2">
    <location>
        <begin position="134"/>
        <end position="178"/>
    </location>
</feature>
<protein>
    <submittedName>
        <fullName evidence="3">HNH endonuclease</fullName>
    </submittedName>
</protein>
<dbReference type="InterPro" id="IPR044925">
    <property type="entry name" value="His-Me_finger_sf"/>
</dbReference>
<dbReference type="Proteomes" id="UP001611162">
    <property type="component" value="Unassembled WGS sequence"/>
</dbReference>
<name>A0ABW7T309_9ACTN</name>
<feature type="compositionally biased region" description="Polar residues" evidence="1">
    <location>
        <begin position="192"/>
        <end position="202"/>
    </location>
</feature>
<evidence type="ECO:0000259" key="2">
    <source>
        <dbReference type="SMART" id="SM00507"/>
    </source>
</evidence>
<dbReference type="SUPFAM" id="SSF54060">
    <property type="entry name" value="His-Me finger endonucleases"/>
    <property type="match status" value="1"/>
</dbReference>
<keyword evidence="3" id="KW-0378">Hydrolase</keyword>
<reference evidence="3 4" key="1">
    <citation type="submission" date="2024-10" db="EMBL/GenBank/DDBJ databases">
        <title>The Natural Products Discovery Center: Release of the First 8490 Sequenced Strains for Exploring Actinobacteria Biosynthetic Diversity.</title>
        <authorList>
            <person name="Kalkreuter E."/>
            <person name="Kautsar S.A."/>
            <person name="Yang D."/>
            <person name="Bader C.D."/>
            <person name="Teijaro C.N."/>
            <person name="Fluegel L."/>
            <person name="Davis C.M."/>
            <person name="Simpson J.R."/>
            <person name="Lauterbach L."/>
            <person name="Steele A.D."/>
            <person name="Gui C."/>
            <person name="Meng S."/>
            <person name="Li G."/>
            <person name="Viehrig K."/>
            <person name="Ye F."/>
            <person name="Su P."/>
            <person name="Kiefer A.F."/>
            <person name="Nichols A."/>
            <person name="Cepeda A.J."/>
            <person name="Yan W."/>
            <person name="Fan B."/>
            <person name="Jiang Y."/>
            <person name="Adhikari A."/>
            <person name="Zheng C.-J."/>
            <person name="Schuster L."/>
            <person name="Cowan T.M."/>
            <person name="Smanski M.J."/>
            <person name="Chevrette M.G."/>
            <person name="De Carvalho L.P.S."/>
            <person name="Shen B."/>
        </authorList>
    </citation>
    <scope>NUCLEOTIDE SEQUENCE [LARGE SCALE GENOMIC DNA]</scope>
    <source>
        <strain evidence="3 4">NPDC020979</strain>
    </source>
</reference>
<sequence length="218" mass="24097">MGVPPYDSSYSHIWRKLEAFGIDTSHFQGRRGNGQRPLIPRSDLEAAVAKSYSLAGVLRALGRPNGGSARILVKRSIAAHGVSTDHFVGQGHQLGRASRNRKAATEILRRLEAGSPRTRTILLRRALDESGVAHTCQECGIGDTWRGKRLVLEIDHINGDRLDNRIKNLRYLCPSCHSQTSTFSTRSIRLSISSQPRNGTQYSRRDGPVPQLAKRAPV</sequence>
<dbReference type="GO" id="GO:0004519">
    <property type="term" value="F:endonuclease activity"/>
    <property type="evidence" value="ECO:0007669"/>
    <property type="project" value="UniProtKB-KW"/>
</dbReference>
<accession>A0ABW7T309</accession>
<keyword evidence="3" id="KW-0540">Nuclease</keyword>
<keyword evidence="4" id="KW-1185">Reference proteome</keyword>
<gene>
    <name evidence="3" type="ORF">ACH4TF_15670</name>
</gene>